<evidence type="ECO:0000313" key="1">
    <source>
        <dbReference type="EMBL" id="CAL62656.1"/>
    </source>
</evidence>
<dbReference type="Gene3D" id="1.20.1440.30">
    <property type="entry name" value="Biosynthetic Protein domain"/>
    <property type="match status" value="1"/>
</dbReference>
<dbReference type="Proteomes" id="UP000006697">
    <property type="component" value="Chromosome"/>
</dbReference>
<reference evidence="1 2" key="1">
    <citation type="journal article" date="2007" name="PLoS Genet.">
        <title>A tale of two oxidation states: bacterial colonization of arsenic-rich environments.</title>
        <authorList>
            <person name="Muller D."/>
            <person name="Medigue C."/>
            <person name="Koechler S."/>
            <person name="Barbe V."/>
            <person name="Barakat M."/>
            <person name="Talla E."/>
            <person name="Bonnefoy V."/>
            <person name="Krin E."/>
            <person name="Arsene-Ploetze F."/>
            <person name="Carapito C."/>
            <person name="Chandler M."/>
            <person name="Cournoyer B."/>
            <person name="Cruveiller S."/>
            <person name="Dossat C."/>
            <person name="Duval S."/>
            <person name="Heymann M."/>
            <person name="Leize E."/>
            <person name="Lieutaud A."/>
            <person name="Lievremont D."/>
            <person name="Makita Y."/>
            <person name="Mangenot S."/>
            <person name="Nitschke W."/>
            <person name="Ortet P."/>
            <person name="Perdrial N."/>
            <person name="Schoepp B."/>
            <person name="Siguier N."/>
            <person name="Simeonova D.D."/>
            <person name="Rouy Z."/>
            <person name="Segurens B."/>
            <person name="Turlin E."/>
            <person name="Vallenet D."/>
            <person name="Van Dorsselaer A."/>
            <person name="Weiss S."/>
            <person name="Weissenbach J."/>
            <person name="Lett M.C."/>
            <person name="Danchin A."/>
            <person name="Bertin P.N."/>
        </authorList>
    </citation>
    <scope>NUCLEOTIDE SEQUENCE [LARGE SCALE GENOMIC DNA]</scope>
    <source>
        <strain evidence="2">ULPAs1</strain>
    </source>
</reference>
<dbReference type="HOGENOM" id="CLU_026490_1_0_4"/>
<dbReference type="Gene3D" id="3.40.1660.10">
    <property type="entry name" value="EreA-like (biosynthetic domain)"/>
    <property type="match status" value="1"/>
</dbReference>
<organism evidence="1 2">
    <name type="scientific">Herminiimonas arsenicoxydans</name>
    <dbReference type="NCBI Taxonomy" id="204773"/>
    <lineage>
        <taxon>Bacteria</taxon>
        <taxon>Pseudomonadati</taxon>
        <taxon>Pseudomonadota</taxon>
        <taxon>Betaproteobacteria</taxon>
        <taxon>Burkholderiales</taxon>
        <taxon>Oxalobacteraceae</taxon>
        <taxon>Herminiimonas</taxon>
    </lineage>
</organism>
<proteinExistence type="predicted"/>
<accession>A4G819</accession>
<dbReference type="PANTHER" id="PTHR31299">
    <property type="entry name" value="ESTERASE, PUTATIVE (AFU_ORTHOLOGUE AFUA_1G05850)-RELATED"/>
    <property type="match status" value="1"/>
</dbReference>
<dbReference type="eggNOG" id="COG2312">
    <property type="taxonomic scope" value="Bacteria"/>
</dbReference>
<dbReference type="GO" id="GO:0046677">
    <property type="term" value="P:response to antibiotic"/>
    <property type="evidence" value="ECO:0007669"/>
    <property type="project" value="InterPro"/>
</dbReference>
<dbReference type="InterPro" id="IPR052036">
    <property type="entry name" value="Hydrolase/PRTase-associated"/>
</dbReference>
<dbReference type="InterPro" id="IPR014622">
    <property type="entry name" value="UCP036794_erythomycin"/>
</dbReference>
<sequence length="443" mass="50116">MTTLNTITSCAQVLTGARNDYDALLEQIGDARFVLLGEASHGTHEFYRERALITQRLIKECHFTAVAVEADWPDAYRVNRYVCNQSDDENSEQALIGFKRFPTWMWRNTDVVDFVDWLRDHNDGISPQVPKTGFYGLDLYSMFTSMEEVLHYLDKVDPAAAAQARARYACFDHFDRDSQSYGYATSIGMSTSCENAVVQQLSELLKQSEKYLQHDGAAASNAFFYAQQNARLVINAEQYYRTMFRGRISSWNLRDSHMTETLEALGQHLLQVNQEQAKIVVWAHNSHLGDARATEAKQRGEWNVGQLVRQLHGGQAFSVGFMANSGTVTAASGWDEVAERKRVRPALAGSYEALFHQAGMERFMLPLRGKSAATQALMQPHLERAIGVIYAPETERQSHYFYATLPQQFDALLYFDQTHAVKPLELSSHWVNGEAPETFPLGI</sequence>
<dbReference type="AlphaFoldDB" id="A4G819"/>
<dbReference type="OrthoDB" id="9810066at2"/>
<dbReference type="InterPro" id="IPR007815">
    <property type="entry name" value="Emycin_Estase"/>
</dbReference>
<dbReference type="CDD" id="cd14728">
    <property type="entry name" value="Ere-like"/>
    <property type="match status" value="1"/>
</dbReference>
<dbReference type="KEGG" id="har:HEAR2530"/>
<dbReference type="PANTHER" id="PTHR31299:SF0">
    <property type="entry name" value="ESTERASE, PUTATIVE (AFU_ORTHOLOGUE AFUA_1G05850)-RELATED"/>
    <property type="match status" value="1"/>
</dbReference>
<dbReference type="STRING" id="204773.HEAR2530"/>
<dbReference type="Gene3D" id="3.30.1870.10">
    <property type="entry name" value="EreA-like, domain 2"/>
    <property type="match status" value="1"/>
</dbReference>
<gene>
    <name evidence="1" type="ordered locus">HEAR2530</name>
</gene>
<keyword evidence="2" id="KW-1185">Reference proteome</keyword>
<dbReference type="EMBL" id="CU207211">
    <property type="protein sequence ID" value="CAL62656.1"/>
    <property type="molecule type" value="Genomic_DNA"/>
</dbReference>
<name>A4G819_HERAR</name>
<evidence type="ECO:0000313" key="2">
    <source>
        <dbReference type="Proteomes" id="UP000006697"/>
    </source>
</evidence>
<dbReference type="SUPFAM" id="SSF159501">
    <property type="entry name" value="EreA/ChaN-like"/>
    <property type="match status" value="1"/>
</dbReference>
<dbReference type="Pfam" id="PF05139">
    <property type="entry name" value="Erythro_esteras"/>
    <property type="match status" value="1"/>
</dbReference>
<dbReference type="PIRSF" id="PIRSF036794">
    <property type="entry name" value="UCP_erythr_ester"/>
    <property type="match status" value="1"/>
</dbReference>
<protein>
    <submittedName>
        <fullName evidence="1">Erythromycin esterase</fullName>
    </submittedName>
</protein>